<reference evidence="1 2" key="1">
    <citation type="submission" date="2023-08" db="EMBL/GenBank/DDBJ databases">
        <title>Implementing the SeqCode for naming new Mesorhizobium species isolated from Vachellia karroo root nodules.</title>
        <authorList>
            <person name="Van Lill M."/>
        </authorList>
    </citation>
    <scope>NUCLEOTIDE SEQUENCE [LARGE SCALE GENOMIC DNA]</scope>
    <source>
        <strain evidence="1 2">VK23A</strain>
    </source>
</reference>
<comment type="caution">
    <text evidence="1">The sequence shown here is derived from an EMBL/GenBank/DDBJ whole genome shotgun (WGS) entry which is preliminary data.</text>
</comment>
<dbReference type="EMBL" id="JAVIIZ010000001">
    <property type="protein sequence ID" value="MDX8470994.1"/>
    <property type="molecule type" value="Genomic_DNA"/>
</dbReference>
<dbReference type="NCBIfam" id="NF041384">
    <property type="entry name" value="YHS_seleno_dom"/>
    <property type="match status" value="1"/>
</dbReference>
<keyword evidence="2" id="KW-1185">Reference proteome</keyword>
<dbReference type="Proteomes" id="UP001271780">
    <property type="component" value="Unassembled WGS sequence"/>
</dbReference>
<evidence type="ECO:0000313" key="2">
    <source>
        <dbReference type="Proteomes" id="UP001271780"/>
    </source>
</evidence>
<sequence>MLAAPGLARATDLINQSSDGIAIRGYDTVAYFTDAKAVKGSEEFSYTWLGATWHFASAKHRDLFASDPVKYAPQYGGYCSDAMVDGFTANANPEAWRIVEGKLYLNTSQAALLEWELNTAEEIERADFQWGVIKANLTH</sequence>
<organism evidence="1 2">
    <name type="scientific">Mesorhizobium dulcispinae</name>
    <dbReference type="NCBI Taxonomy" id="3072316"/>
    <lineage>
        <taxon>Bacteria</taxon>
        <taxon>Pseudomonadati</taxon>
        <taxon>Pseudomonadota</taxon>
        <taxon>Alphaproteobacteria</taxon>
        <taxon>Hyphomicrobiales</taxon>
        <taxon>Phyllobacteriaceae</taxon>
        <taxon>Mesorhizobium</taxon>
    </lineage>
</organism>
<evidence type="ECO:0000313" key="1">
    <source>
        <dbReference type="EMBL" id="MDX8470994.1"/>
    </source>
</evidence>
<protein>
    <submittedName>
        <fullName evidence="1">YHS domain-containing (Seleno)protein</fullName>
    </submittedName>
</protein>
<accession>A0ABU4XBR9</accession>
<gene>
    <name evidence="1" type="ORF">RFM27_02770</name>
</gene>
<name>A0ABU4XBR9_9HYPH</name>
<proteinExistence type="predicted"/>